<comment type="caution">
    <text evidence="2">The sequence shown here is derived from an EMBL/GenBank/DDBJ whole genome shotgun (WGS) entry which is preliminary data.</text>
</comment>
<dbReference type="EMBL" id="SMKL01000039">
    <property type="protein sequence ID" value="TDC49609.1"/>
    <property type="molecule type" value="Genomic_DNA"/>
</dbReference>
<organism evidence="2 3">
    <name type="scientific">Jiangella ureilytica</name>
    <dbReference type="NCBI Taxonomy" id="2530374"/>
    <lineage>
        <taxon>Bacteria</taxon>
        <taxon>Bacillati</taxon>
        <taxon>Actinomycetota</taxon>
        <taxon>Actinomycetes</taxon>
        <taxon>Jiangellales</taxon>
        <taxon>Jiangellaceae</taxon>
        <taxon>Jiangella</taxon>
    </lineage>
</organism>
<gene>
    <name evidence="2" type="ORF">E1212_17505</name>
</gene>
<dbReference type="RefSeq" id="WP_131984739.1">
    <property type="nucleotide sequence ID" value="NZ_SMKL01000039.1"/>
</dbReference>
<dbReference type="SUPFAM" id="SSF53597">
    <property type="entry name" value="Dihydrofolate reductase-like"/>
    <property type="match status" value="1"/>
</dbReference>
<evidence type="ECO:0000313" key="3">
    <source>
        <dbReference type="Proteomes" id="UP000295621"/>
    </source>
</evidence>
<dbReference type="Gene3D" id="3.40.430.10">
    <property type="entry name" value="Dihydrofolate Reductase, subunit A"/>
    <property type="match status" value="1"/>
</dbReference>
<dbReference type="Pfam" id="PF01872">
    <property type="entry name" value="RibD_C"/>
    <property type="match status" value="1"/>
</dbReference>
<name>A0A4R4RKS2_9ACTN</name>
<dbReference type="AlphaFoldDB" id="A0A4R4RKS2"/>
<dbReference type="Proteomes" id="UP000295621">
    <property type="component" value="Unassembled WGS sequence"/>
</dbReference>
<protein>
    <recommendedName>
        <fullName evidence="1">Bacterial bifunctional deaminase-reductase C-terminal domain-containing protein</fullName>
    </recommendedName>
</protein>
<proteinExistence type="predicted"/>
<sequence>MGTVLSSFSTSLDGFVAAPDGSVGPLFDWYGNGDVEVRPPGYPITFHMTQASADYWNRTATSEGAFVTGRALFDYARGWGGRPPNDAPTFVVTHRPPPDDWPPFPDAPFTFVGDLPTAMAMAREVAGDDGDIGVAGPGLAQQCLNAGWLDEVRIDLVPVLLGRGIRYFDNLDSQVMLDDPEVVEGSRVTHLRYRVRH</sequence>
<dbReference type="OrthoDB" id="3820697at2"/>
<keyword evidence="3" id="KW-1185">Reference proteome</keyword>
<dbReference type="GO" id="GO:0008703">
    <property type="term" value="F:5-amino-6-(5-phosphoribosylamino)uracil reductase activity"/>
    <property type="evidence" value="ECO:0007669"/>
    <property type="project" value="InterPro"/>
</dbReference>
<dbReference type="InterPro" id="IPR002734">
    <property type="entry name" value="RibDG_C"/>
</dbReference>
<evidence type="ECO:0000259" key="1">
    <source>
        <dbReference type="Pfam" id="PF01872"/>
    </source>
</evidence>
<feature type="domain" description="Bacterial bifunctional deaminase-reductase C-terminal" evidence="1">
    <location>
        <begin position="4"/>
        <end position="182"/>
    </location>
</feature>
<dbReference type="InterPro" id="IPR024072">
    <property type="entry name" value="DHFR-like_dom_sf"/>
</dbReference>
<dbReference type="GO" id="GO:0009231">
    <property type="term" value="P:riboflavin biosynthetic process"/>
    <property type="evidence" value="ECO:0007669"/>
    <property type="project" value="InterPro"/>
</dbReference>
<reference evidence="2 3" key="1">
    <citation type="submission" date="2019-02" db="EMBL/GenBank/DDBJ databases">
        <title>Draft genome sequences of novel Actinobacteria.</title>
        <authorList>
            <person name="Sahin N."/>
            <person name="Ay H."/>
            <person name="Saygin H."/>
        </authorList>
    </citation>
    <scope>NUCLEOTIDE SEQUENCE [LARGE SCALE GENOMIC DNA]</scope>
    <source>
        <strain evidence="2 3">KC603</strain>
    </source>
</reference>
<accession>A0A4R4RKS2</accession>
<evidence type="ECO:0000313" key="2">
    <source>
        <dbReference type="EMBL" id="TDC49609.1"/>
    </source>
</evidence>